<dbReference type="EMBL" id="CAFBOS010000283">
    <property type="protein sequence ID" value="CAB5024841.1"/>
    <property type="molecule type" value="Genomic_DNA"/>
</dbReference>
<evidence type="ECO:0000313" key="1">
    <source>
        <dbReference type="EMBL" id="CAB4769632.1"/>
    </source>
</evidence>
<dbReference type="AlphaFoldDB" id="A0A6J7R848"/>
<protein>
    <submittedName>
        <fullName evidence="4">Unannotated protein</fullName>
    </submittedName>
</protein>
<gene>
    <name evidence="1" type="ORF">UFOPK2754_03023</name>
    <name evidence="2" type="ORF">UFOPK3139_02723</name>
    <name evidence="3" type="ORF">UFOPK3543_03113</name>
    <name evidence="4" type="ORF">UFOPK3967_02983</name>
</gene>
<dbReference type="EMBL" id="CAEZYR010000172">
    <property type="protein sequence ID" value="CAB4769632.1"/>
    <property type="molecule type" value="Genomic_DNA"/>
</dbReference>
<reference evidence="4" key="1">
    <citation type="submission" date="2020-05" db="EMBL/GenBank/DDBJ databases">
        <authorList>
            <person name="Chiriac C."/>
            <person name="Salcher M."/>
            <person name="Ghai R."/>
            <person name="Kavagutti S V."/>
        </authorList>
    </citation>
    <scope>NUCLEOTIDE SEQUENCE</scope>
</reference>
<dbReference type="InterPro" id="IPR011051">
    <property type="entry name" value="RmlC_Cupin_sf"/>
</dbReference>
<evidence type="ECO:0000313" key="2">
    <source>
        <dbReference type="EMBL" id="CAB4836014.1"/>
    </source>
</evidence>
<evidence type="ECO:0000313" key="3">
    <source>
        <dbReference type="EMBL" id="CAB4938699.1"/>
    </source>
</evidence>
<evidence type="ECO:0000313" key="4">
    <source>
        <dbReference type="EMBL" id="CAB5024841.1"/>
    </source>
</evidence>
<proteinExistence type="predicted"/>
<dbReference type="EMBL" id="CAFABA010000155">
    <property type="protein sequence ID" value="CAB4836014.1"/>
    <property type="molecule type" value="Genomic_DNA"/>
</dbReference>
<dbReference type="EMBL" id="CAFBMH010000205">
    <property type="protein sequence ID" value="CAB4938699.1"/>
    <property type="molecule type" value="Genomic_DNA"/>
</dbReference>
<dbReference type="SUPFAM" id="SSF51182">
    <property type="entry name" value="RmlC-like cupins"/>
    <property type="match status" value="1"/>
</dbReference>
<name>A0A6J7R848_9ZZZZ</name>
<dbReference type="Gene3D" id="2.60.120.10">
    <property type="entry name" value="Jelly Rolls"/>
    <property type="match status" value="1"/>
</dbReference>
<organism evidence="4">
    <name type="scientific">freshwater metagenome</name>
    <dbReference type="NCBI Taxonomy" id="449393"/>
    <lineage>
        <taxon>unclassified sequences</taxon>
        <taxon>metagenomes</taxon>
        <taxon>ecological metagenomes</taxon>
    </lineage>
</organism>
<accession>A0A6J7R848</accession>
<dbReference type="InterPro" id="IPR014710">
    <property type="entry name" value="RmlC-like_jellyroll"/>
</dbReference>
<sequence>MHESADITATFVHADDVPWQHVRTQMHADGQKSVREKWFVIGREPPFLSMYGTWDPGMIVHRHGHYSHQVVYVLGGGMWSGERWCPAGTHIDLPFGAAIGPLVAGPDGVELFEVMMGDPRSWEADRDGFHELLAERGITALPNPPVQLPEWLEDKRSDHA</sequence>